<sequence>METKSMFDAQQFDEERFTKVDIIKTRRSVAFMLNFLPGQDLRPHTHPGREVYLLVLEGTIKISINGSEAEYQKGDVILCEDSEEIGLINESDERVSVYATMTKII</sequence>
<dbReference type="AlphaFoldDB" id="A0AB39HN73"/>
<dbReference type="InterPro" id="IPR014710">
    <property type="entry name" value="RmlC-like_jellyroll"/>
</dbReference>
<accession>A0AB39HN73</accession>
<feature type="domain" description="Cupin type-2" evidence="1">
    <location>
        <begin position="33"/>
        <end position="99"/>
    </location>
</feature>
<reference evidence="2" key="1">
    <citation type="submission" date="2024-07" db="EMBL/GenBank/DDBJ databases">
        <title>Halotolerant mesophilic bacterium Ornithinibacillus sp. 4-3, sp. nov., isolated from soil.</title>
        <authorList>
            <person name="Sidarenka A.V."/>
            <person name="Guliayeva D.E."/>
            <person name="Leanovich S.I."/>
            <person name="Hileuskaya K.S."/>
            <person name="Akhremchuk A.E."/>
            <person name="Sikolenko M.A."/>
            <person name="Valentovich L.N."/>
        </authorList>
    </citation>
    <scope>NUCLEOTIDE SEQUENCE</scope>
    <source>
        <strain evidence="2">4-3</strain>
    </source>
</reference>
<evidence type="ECO:0000259" key="1">
    <source>
        <dbReference type="Pfam" id="PF07883"/>
    </source>
</evidence>
<proteinExistence type="predicted"/>
<dbReference type="EMBL" id="CP162599">
    <property type="protein sequence ID" value="XDK32134.1"/>
    <property type="molecule type" value="Genomic_DNA"/>
</dbReference>
<dbReference type="SUPFAM" id="SSF51182">
    <property type="entry name" value="RmlC-like cupins"/>
    <property type="match status" value="1"/>
</dbReference>
<evidence type="ECO:0000313" key="2">
    <source>
        <dbReference type="EMBL" id="XDK32134.1"/>
    </source>
</evidence>
<gene>
    <name evidence="2" type="ORF">AB4Y30_14110</name>
</gene>
<dbReference type="Pfam" id="PF07883">
    <property type="entry name" value="Cupin_2"/>
    <property type="match status" value="1"/>
</dbReference>
<dbReference type="InterPro" id="IPR013096">
    <property type="entry name" value="Cupin_2"/>
</dbReference>
<dbReference type="InterPro" id="IPR011051">
    <property type="entry name" value="RmlC_Cupin_sf"/>
</dbReference>
<dbReference type="Gene3D" id="2.60.120.10">
    <property type="entry name" value="Jelly Rolls"/>
    <property type="match status" value="1"/>
</dbReference>
<dbReference type="RefSeq" id="WP_368652855.1">
    <property type="nucleotide sequence ID" value="NZ_CP162599.1"/>
</dbReference>
<protein>
    <submittedName>
        <fullName evidence="2">Cupin domain-containing protein</fullName>
    </submittedName>
</protein>
<organism evidence="2">
    <name type="scientific">Ornithinibacillus sp. 4-3</name>
    <dbReference type="NCBI Taxonomy" id="3231488"/>
    <lineage>
        <taxon>Bacteria</taxon>
        <taxon>Bacillati</taxon>
        <taxon>Bacillota</taxon>
        <taxon>Bacilli</taxon>
        <taxon>Bacillales</taxon>
        <taxon>Bacillaceae</taxon>
        <taxon>Ornithinibacillus</taxon>
    </lineage>
</organism>
<name>A0AB39HN73_9BACI</name>